<accession>A0ABQ9QXC2</accession>
<keyword evidence="5 6" id="KW-0472">Membrane</keyword>
<comment type="similarity">
    <text evidence="2">Belongs to the major facilitator superfamily. Sugar transporter (TC 2.A.1.1) family.</text>
</comment>
<dbReference type="SUPFAM" id="SSF103473">
    <property type="entry name" value="MFS general substrate transporter"/>
    <property type="match status" value="1"/>
</dbReference>
<dbReference type="PANTHER" id="PTHR48022">
    <property type="entry name" value="PLASTIDIC GLUCOSE TRANSPORTER 4"/>
    <property type="match status" value="1"/>
</dbReference>
<organism evidence="8 9">
    <name type="scientific">Colletotrichum tamarilloi</name>
    <dbReference type="NCBI Taxonomy" id="1209934"/>
    <lineage>
        <taxon>Eukaryota</taxon>
        <taxon>Fungi</taxon>
        <taxon>Dikarya</taxon>
        <taxon>Ascomycota</taxon>
        <taxon>Pezizomycotina</taxon>
        <taxon>Sordariomycetes</taxon>
        <taxon>Hypocreomycetidae</taxon>
        <taxon>Glomerellales</taxon>
        <taxon>Glomerellaceae</taxon>
        <taxon>Colletotrichum</taxon>
        <taxon>Colletotrichum acutatum species complex</taxon>
    </lineage>
</organism>
<protein>
    <submittedName>
        <fullName evidence="8">Sugar transporter</fullName>
    </submittedName>
</protein>
<evidence type="ECO:0000256" key="6">
    <source>
        <dbReference type="SAM" id="Phobius"/>
    </source>
</evidence>
<keyword evidence="8" id="KW-0762">Sugar transport</keyword>
<evidence type="ECO:0000256" key="2">
    <source>
        <dbReference type="ARBA" id="ARBA00010992"/>
    </source>
</evidence>
<sequence>MIRTRIVWRIETMGWNSRLKNSDNRQALESTTPLNTKTTSWLKDPGLRPLNFGLFFLLFGDVAHGFDGSLINNLQQINKWQDDFDHPRASLLGAMSASYWIGNILGVILIPLVADRLGRRIAIATGSGLCIVGAAICAATVSHGAFIAGRILLGMGGVMCSSVSTVLMTELAYPSHRATATALSSTTYSVGAILAAWVAFGSFRISDSWAWRTPTLIQAFPSAMVLCGLFFLPESPRWLCSKGKEQTALDILTKYHGAGDADDAVVQHEYAEIKETIEAEITQNKNPFHLKALFATPGNRWRSFIIIWCGICKQWSGNGLVSYYLGSMLKSAGITKQIETTLITATSQMFSFACSFAFAFLPARVGRRPLMLTSMAGMWVVFAVITATSGAYVETGNRHASYTTVAFIYLYSGVHNLGWTGAQMLYIVEILPYTIRAKGMAMFSLVAGICGAFNTYVNPLGIAAMSWKFYFFYVGWIIVQFIVVYLFFPEVSSRSVIHVETRLPHEFNQCVLGTNRVMIQMRPDRPTSLVELPIASRRRDPWKHAAATKIFVNRSAIQCVWVVWFWIQGKSISEYRKCARQSQLTQVAATKERLLCCSNS</sequence>
<dbReference type="PROSITE" id="PS50850">
    <property type="entry name" value="MFS"/>
    <property type="match status" value="1"/>
</dbReference>
<feature type="transmembrane region" description="Helical" evidence="6">
    <location>
        <begin position="440"/>
        <end position="457"/>
    </location>
</feature>
<feature type="transmembrane region" description="Helical" evidence="6">
    <location>
        <begin position="147"/>
        <end position="168"/>
    </location>
</feature>
<feature type="transmembrane region" description="Helical" evidence="6">
    <location>
        <begin position="469"/>
        <end position="488"/>
    </location>
</feature>
<comment type="subcellular location">
    <subcellularLocation>
        <location evidence="1">Membrane</location>
        <topology evidence="1">Multi-pass membrane protein</topology>
    </subcellularLocation>
</comment>
<dbReference type="EMBL" id="MLFU01000062">
    <property type="protein sequence ID" value="KAK1488145.1"/>
    <property type="molecule type" value="Genomic_DNA"/>
</dbReference>
<evidence type="ECO:0000313" key="8">
    <source>
        <dbReference type="EMBL" id="KAK1488145.1"/>
    </source>
</evidence>
<keyword evidence="3 6" id="KW-0812">Transmembrane</keyword>
<dbReference type="RefSeq" id="XP_060377827.1">
    <property type="nucleotide sequence ID" value="XM_060527528.1"/>
</dbReference>
<feature type="transmembrane region" description="Helical" evidence="6">
    <location>
        <begin position="345"/>
        <end position="363"/>
    </location>
</feature>
<dbReference type="Gene3D" id="1.20.1250.20">
    <property type="entry name" value="MFS general substrate transporter like domains"/>
    <property type="match status" value="1"/>
</dbReference>
<name>A0ABQ9QXC2_9PEZI</name>
<evidence type="ECO:0000259" key="7">
    <source>
        <dbReference type="PROSITE" id="PS50850"/>
    </source>
</evidence>
<feature type="transmembrane region" description="Helical" evidence="6">
    <location>
        <begin position="405"/>
        <end position="428"/>
    </location>
</feature>
<comment type="caution">
    <text evidence="8">The sequence shown here is derived from an EMBL/GenBank/DDBJ whole genome shotgun (WGS) entry which is preliminary data.</text>
</comment>
<feature type="transmembrane region" description="Helical" evidence="6">
    <location>
        <begin position="215"/>
        <end position="232"/>
    </location>
</feature>
<dbReference type="Pfam" id="PF00083">
    <property type="entry name" value="Sugar_tr"/>
    <property type="match status" value="1"/>
</dbReference>
<keyword evidence="9" id="KW-1185">Reference proteome</keyword>
<reference evidence="8 9" key="1">
    <citation type="submission" date="2016-10" db="EMBL/GenBank/DDBJ databases">
        <title>The genome sequence of Colletotrichum fioriniae PJ7.</title>
        <authorList>
            <person name="Baroncelli R."/>
        </authorList>
    </citation>
    <scope>NUCLEOTIDE SEQUENCE [LARGE SCALE GENOMIC DNA]</scope>
    <source>
        <strain evidence="8 9">Tom-12</strain>
    </source>
</reference>
<dbReference type="InterPro" id="IPR050360">
    <property type="entry name" value="MFS_Sugar_Transporters"/>
</dbReference>
<keyword evidence="8" id="KW-0813">Transport</keyword>
<feature type="transmembrane region" description="Helical" evidence="6">
    <location>
        <begin position="180"/>
        <end position="203"/>
    </location>
</feature>
<evidence type="ECO:0000256" key="5">
    <source>
        <dbReference type="ARBA" id="ARBA00023136"/>
    </source>
</evidence>
<proteinExistence type="inferred from homology"/>
<keyword evidence="4 6" id="KW-1133">Transmembrane helix</keyword>
<dbReference type="GeneID" id="85411766"/>
<feature type="transmembrane region" description="Helical" evidence="6">
    <location>
        <begin position="91"/>
        <end position="114"/>
    </location>
</feature>
<feature type="domain" description="Major facilitator superfamily (MFS) profile" evidence="7">
    <location>
        <begin position="53"/>
        <end position="492"/>
    </location>
</feature>
<evidence type="ECO:0000256" key="1">
    <source>
        <dbReference type="ARBA" id="ARBA00004141"/>
    </source>
</evidence>
<evidence type="ECO:0000313" key="9">
    <source>
        <dbReference type="Proteomes" id="UP001227543"/>
    </source>
</evidence>
<dbReference type="Proteomes" id="UP001227543">
    <property type="component" value="Unassembled WGS sequence"/>
</dbReference>
<evidence type="ECO:0000256" key="4">
    <source>
        <dbReference type="ARBA" id="ARBA00022989"/>
    </source>
</evidence>
<feature type="transmembrane region" description="Helical" evidence="6">
    <location>
        <begin position="304"/>
        <end position="325"/>
    </location>
</feature>
<gene>
    <name evidence="8" type="ORF">CTAM01_11517</name>
</gene>
<feature type="transmembrane region" description="Helical" evidence="6">
    <location>
        <begin position="50"/>
        <end position="71"/>
    </location>
</feature>
<dbReference type="InterPro" id="IPR020846">
    <property type="entry name" value="MFS_dom"/>
</dbReference>
<feature type="transmembrane region" description="Helical" evidence="6">
    <location>
        <begin position="121"/>
        <end position="141"/>
    </location>
</feature>
<dbReference type="PANTHER" id="PTHR48022:SF64">
    <property type="entry name" value="MAJOR FACILITATOR SUPERFAMILY (MFS) PROFILE DOMAIN-CONTAINING PROTEIN"/>
    <property type="match status" value="1"/>
</dbReference>
<feature type="transmembrane region" description="Helical" evidence="6">
    <location>
        <begin position="370"/>
        <end position="393"/>
    </location>
</feature>
<dbReference type="InterPro" id="IPR036259">
    <property type="entry name" value="MFS_trans_sf"/>
</dbReference>
<dbReference type="InterPro" id="IPR005828">
    <property type="entry name" value="MFS_sugar_transport-like"/>
</dbReference>
<evidence type="ECO:0000256" key="3">
    <source>
        <dbReference type="ARBA" id="ARBA00022692"/>
    </source>
</evidence>